<evidence type="ECO:0000256" key="1">
    <source>
        <dbReference type="ARBA" id="ARBA00004613"/>
    </source>
</evidence>
<sequence>MPTSIPHSRSHEGRFGRLFGRGFTSWTPPGATDAEREQAIHDYVAASMSGSTPAGVQPQDDPSNSAIPAGYTYFGQFVDHDITFDPVSSLGKHNDPEGLQNFRSPRFDLDSLYGRGPDDQPYLYDHGRKLHDGFAGYLATGLGANMAHPEPDLQRNAEGVAMIGDPRNDENVIVSQLQLGFAKLHNAILHKLEVADEIVGMSGKQLFLEAQRLTVWAYQYVVWNDFIARITEPSVFQKAIEFTDEDGAGPFYGVEFGLKDVYDWSVTPYMPVEFSVAAYRFGHSMIRAEYQMNIVLGFGRDHARPIFATPGVPHPEGPPDDLGGFKRLPANCTVQWDWFFDFPSSVPGVFPQRALKIDPELSASVMHIPGSAGATKPLAELNIRRGWRMELPPATEVAHALHIDPRPVGDPMEESLWISILHEAKEQQGGERLGAVGSTIVAAVFSGLLRGDPFSYINRDPHWTPAHATVDGNAIFERAFPGEPDRPWSVSDLLKTAGMPIDAGNDIESLIGASAPPLQAPDSPASLMQEH</sequence>
<evidence type="ECO:0000256" key="3">
    <source>
        <dbReference type="ARBA" id="ARBA00023180"/>
    </source>
</evidence>
<dbReference type="InterPro" id="IPR010255">
    <property type="entry name" value="Haem_peroxidase_sf"/>
</dbReference>
<keyword evidence="2" id="KW-0964">Secreted</keyword>
<reference evidence="5" key="1">
    <citation type="submission" date="2022-12" db="EMBL/GenBank/DDBJ databases">
        <title>Reference genome sequencing for broad-spectrum identification of bacterial and archaeal isolates by mass spectrometry.</title>
        <authorList>
            <person name="Sekiguchi Y."/>
            <person name="Tourlousse D.M."/>
        </authorList>
    </citation>
    <scope>NUCLEOTIDE SEQUENCE</scope>
    <source>
        <strain evidence="5">14</strain>
    </source>
</reference>
<comment type="caution">
    <text evidence="5">The sequence shown here is derived from an EMBL/GenBank/DDBJ whole genome shotgun (WGS) entry which is preliminary data.</text>
</comment>
<dbReference type="SUPFAM" id="SSF48113">
    <property type="entry name" value="Heme-dependent peroxidases"/>
    <property type="match status" value="1"/>
</dbReference>
<evidence type="ECO:0000256" key="2">
    <source>
        <dbReference type="ARBA" id="ARBA00022525"/>
    </source>
</evidence>
<gene>
    <name evidence="5" type="ORF">ARHIZOSPH14_05190</name>
</gene>
<dbReference type="PANTHER" id="PTHR11475">
    <property type="entry name" value="OXIDASE/PEROXIDASE"/>
    <property type="match status" value="1"/>
</dbReference>
<dbReference type="PANTHER" id="PTHR11475:SF4">
    <property type="entry name" value="CHORION PEROXIDASE"/>
    <property type="match status" value="1"/>
</dbReference>
<dbReference type="Gene3D" id="1.10.640.10">
    <property type="entry name" value="Haem peroxidase domain superfamily, animal type"/>
    <property type="match status" value="1"/>
</dbReference>
<dbReference type="RefSeq" id="WP_281882275.1">
    <property type="nucleotide sequence ID" value="NZ_BSDP01000001.1"/>
</dbReference>
<dbReference type="AlphaFoldDB" id="A0A9W6CTW3"/>
<dbReference type="EMBL" id="BSDP01000001">
    <property type="protein sequence ID" value="GLI26277.1"/>
    <property type="molecule type" value="Genomic_DNA"/>
</dbReference>
<protein>
    <submittedName>
        <fullName evidence="5">Myeloperoxidase</fullName>
    </submittedName>
</protein>
<dbReference type="Proteomes" id="UP001144396">
    <property type="component" value="Unassembled WGS sequence"/>
</dbReference>
<accession>A0A9W6CTW3</accession>
<dbReference type="GO" id="GO:0004601">
    <property type="term" value="F:peroxidase activity"/>
    <property type="evidence" value="ECO:0007669"/>
    <property type="project" value="InterPro"/>
</dbReference>
<proteinExistence type="predicted"/>
<dbReference type="PROSITE" id="PS50292">
    <property type="entry name" value="PEROXIDASE_3"/>
    <property type="match status" value="1"/>
</dbReference>
<feature type="region of interest" description="Disordered" evidence="4">
    <location>
        <begin position="512"/>
        <end position="531"/>
    </location>
</feature>
<comment type="subcellular location">
    <subcellularLocation>
        <location evidence="1">Secreted</location>
    </subcellularLocation>
</comment>
<dbReference type="Pfam" id="PF03098">
    <property type="entry name" value="An_peroxidase"/>
    <property type="match status" value="1"/>
</dbReference>
<evidence type="ECO:0000256" key="4">
    <source>
        <dbReference type="SAM" id="MobiDB-lite"/>
    </source>
</evidence>
<keyword evidence="6" id="KW-1185">Reference proteome</keyword>
<name>A0A9W6CTW3_9MICO</name>
<dbReference type="GO" id="GO:0020037">
    <property type="term" value="F:heme binding"/>
    <property type="evidence" value="ECO:0007669"/>
    <property type="project" value="InterPro"/>
</dbReference>
<organism evidence="5 6">
    <name type="scientific">Agromyces rhizosphaerae</name>
    <dbReference type="NCBI Taxonomy" id="88374"/>
    <lineage>
        <taxon>Bacteria</taxon>
        <taxon>Bacillati</taxon>
        <taxon>Actinomycetota</taxon>
        <taxon>Actinomycetes</taxon>
        <taxon>Micrococcales</taxon>
        <taxon>Microbacteriaceae</taxon>
        <taxon>Agromyces</taxon>
    </lineage>
</organism>
<dbReference type="InterPro" id="IPR019791">
    <property type="entry name" value="Haem_peroxidase_animal"/>
</dbReference>
<keyword evidence="3" id="KW-0325">Glycoprotein</keyword>
<dbReference type="GO" id="GO:0006979">
    <property type="term" value="P:response to oxidative stress"/>
    <property type="evidence" value="ECO:0007669"/>
    <property type="project" value="InterPro"/>
</dbReference>
<evidence type="ECO:0000313" key="5">
    <source>
        <dbReference type="EMBL" id="GLI26277.1"/>
    </source>
</evidence>
<dbReference type="InterPro" id="IPR037120">
    <property type="entry name" value="Haem_peroxidase_sf_animal"/>
</dbReference>
<evidence type="ECO:0000313" key="6">
    <source>
        <dbReference type="Proteomes" id="UP001144396"/>
    </source>
</evidence>
<dbReference type="GO" id="GO:0005576">
    <property type="term" value="C:extracellular region"/>
    <property type="evidence" value="ECO:0007669"/>
    <property type="project" value="UniProtKB-SubCell"/>
</dbReference>